<reference evidence="1" key="1">
    <citation type="submission" date="2016-06" db="EMBL/GenBank/DDBJ databases">
        <authorList>
            <person name="Van Tyne D."/>
        </authorList>
    </citation>
    <scope>NUCLEOTIDE SEQUENCE</scope>
    <source>
        <strain evidence="1">JM9A</strain>
    </source>
</reference>
<evidence type="ECO:0000313" key="1">
    <source>
        <dbReference type="EMBL" id="MEO1782230.1"/>
    </source>
</evidence>
<organism evidence="1 2">
    <name type="scientific">Enterococcus diestrammenae</name>
    <dbReference type="NCBI Taxonomy" id="1155073"/>
    <lineage>
        <taxon>Bacteria</taxon>
        <taxon>Bacillati</taxon>
        <taxon>Bacillota</taxon>
        <taxon>Bacilli</taxon>
        <taxon>Lactobacillales</taxon>
        <taxon>Enterococcaceae</taxon>
        <taxon>Enterococcus</taxon>
    </lineage>
</organism>
<keyword evidence="2" id="KW-1185">Reference proteome</keyword>
<reference evidence="1" key="2">
    <citation type="submission" date="2024-02" db="EMBL/GenBank/DDBJ databases">
        <title>The Genome Sequence of Enterococcus diestrammenae JM9A.</title>
        <authorList>
            <person name="Earl A."/>
            <person name="Manson A."/>
            <person name="Gilmore M."/>
            <person name="Sanders J."/>
            <person name="Shea T."/>
            <person name="Howe W."/>
            <person name="Livny J."/>
            <person name="Cuomo C."/>
            <person name="Neafsey D."/>
            <person name="Birren B."/>
        </authorList>
    </citation>
    <scope>NUCLEOTIDE SEQUENCE</scope>
    <source>
        <strain evidence="1">JM9A</strain>
    </source>
</reference>
<proteinExistence type="predicted"/>
<sequence>MLKKFKTHNAHVILTDEEVRLETLDMIYIYRPADKSRLLEIYYDSVRIARLL</sequence>
<name>A0ABV0F2Q5_9ENTE</name>
<gene>
    <name evidence="1" type="ORF">BAU18_001823</name>
</gene>
<dbReference type="Proteomes" id="UP001429357">
    <property type="component" value="Unassembled WGS sequence"/>
</dbReference>
<evidence type="ECO:0000313" key="2">
    <source>
        <dbReference type="Proteomes" id="UP001429357"/>
    </source>
</evidence>
<accession>A0ABV0F2Q5</accession>
<dbReference type="EMBL" id="MAEI02000001">
    <property type="protein sequence ID" value="MEO1782230.1"/>
    <property type="molecule type" value="Genomic_DNA"/>
</dbReference>
<comment type="caution">
    <text evidence="1">The sequence shown here is derived from an EMBL/GenBank/DDBJ whole genome shotgun (WGS) entry which is preliminary data.</text>
</comment>
<protein>
    <submittedName>
        <fullName evidence="1">Uncharacterized protein</fullName>
    </submittedName>
</protein>
<dbReference type="RefSeq" id="WP_161868744.1">
    <property type="nucleotide sequence ID" value="NZ_MAEI02000001.1"/>
</dbReference>